<keyword evidence="3" id="KW-1185">Reference proteome</keyword>
<name>A0A540VZJ6_9ACTN</name>
<dbReference type="Gene3D" id="2.90.10.10">
    <property type="entry name" value="Bulb-type lectin domain"/>
    <property type="match status" value="1"/>
</dbReference>
<dbReference type="InterPro" id="IPR036426">
    <property type="entry name" value="Bulb-type_lectin_dom_sf"/>
</dbReference>
<dbReference type="Proteomes" id="UP000319103">
    <property type="component" value="Unassembled WGS sequence"/>
</dbReference>
<proteinExistence type="predicted"/>
<feature type="domain" description="Bulb-type lectin" evidence="1">
    <location>
        <begin position="1"/>
        <end position="61"/>
    </location>
</feature>
<dbReference type="EMBL" id="VIGB01000003">
    <property type="protein sequence ID" value="TQF02167.1"/>
    <property type="molecule type" value="Genomic_DNA"/>
</dbReference>
<evidence type="ECO:0000259" key="1">
    <source>
        <dbReference type="PROSITE" id="PS50927"/>
    </source>
</evidence>
<dbReference type="RefSeq" id="WP_141632869.1">
    <property type="nucleotide sequence ID" value="NZ_VIGB01000003.1"/>
</dbReference>
<accession>A0A540VZJ6</accession>
<dbReference type="PROSITE" id="PS50927">
    <property type="entry name" value="BULB_LECTIN"/>
    <property type="match status" value="1"/>
</dbReference>
<gene>
    <name evidence="2" type="ORF">E6W39_07635</name>
</gene>
<dbReference type="SUPFAM" id="SSF51110">
    <property type="entry name" value="alpha-D-mannose-specific plant lectins"/>
    <property type="match status" value="1"/>
</dbReference>
<dbReference type="InterPro" id="IPR001480">
    <property type="entry name" value="Bulb-type_lectin_dom"/>
</dbReference>
<reference evidence="2 3" key="1">
    <citation type="submission" date="2019-06" db="EMBL/GenBank/DDBJ databases">
        <title>Description of Kitasatospora acidophila sp. nov. isolated from pine grove soil, and reclassification of Streptomyces novaecaesareae to Kitasatospora novaeceasareae comb. nov.</title>
        <authorList>
            <person name="Kim M.J."/>
        </authorList>
    </citation>
    <scope>NUCLEOTIDE SEQUENCE [LARGE SCALE GENOMIC DNA]</scope>
    <source>
        <strain evidence="2 3">MMS16-CNU292</strain>
    </source>
</reference>
<evidence type="ECO:0000313" key="3">
    <source>
        <dbReference type="Proteomes" id="UP000319103"/>
    </source>
</evidence>
<sequence length="61" mass="6619">MCWAAPTRHLCTLGALNPAPGGQAVMQNDGNFVFYNSAGNPTWATNTYNNGQQSTLDYCYT</sequence>
<comment type="caution">
    <text evidence="2">The sequence shown here is derived from an EMBL/GenBank/DDBJ whole genome shotgun (WGS) entry which is preliminary data.</text>
</comment>
<protein>
    <recommendedName>
        <fullName evidence="1">Bulb-type lectin domain-containing protein</fullName>
    </recommendedName>
</protein>
<dbReference type="AlphaFoldDB" id="A0A540VZJ6"/>
<organism evidence="2 3">
    <name type="scientific">Kitasatospora acidiphila</name>
    <dbReference type="NCBI Taxonomy" id="2567942"/>
    <lineage>
        <taxon>Bacteria</taxon>
        <taxon>Bacillati</taxon>
        <taxon>Actinomycetota</taxon>
        <taxon>Actinomycetes</taxon>
        <taxon>Kitasatosporales</taxon>
        <taxon>Streptomycetaceae</taxon>
        <taxon>Kitasatospora</taxon>
    </lineage>
</organism>
<dbReference type="OrthoDB" id="3873004at2"/>
<evidence type="ECO:0000313" key="2">
    <source>
        <dbReference type="EMBL" id="TQF02167.1"/>
    </source>
</evidence>